<evidence type="ECO:0000313" key="2">
    <source>
        <dbReference type="Proteomes" id="UP000595296"/>
    </source>
</evidence>
<proteinExistence type="predicted"/>
<gene>
    <name evidence="1" type="ORF">H6P87_00649</name>
</gene>
<keyword evidence="2" id="KW-1185">Reference proteome</keyword>
<name>A0A9E6MHZ2_9RICK</name>
<protein>
    <submittedName>
        <fullName evidence="1">Uncharacterized protein</fullName>
    </submittedName>
</protein>
<evidence type="ECO:0000313" key="1">
    <source>
        <dbReference type="EMBL" id="QQV75104.1"/>
    </source>
</evidence>
<reference evidence="1 2" key="1">
    <citation type="journal article" date="2021" name="Int. J. Syst. Evol. Microbiol.">
        <title>Characterization of a novel transitional group Rickettsia species (Rickettsia tillamookensis sp. nov.) from the western black-legged tick, Ixodes pacificus.</title>
        <authorList>
            <person name="Gauthier D.T."/>
            <person name="Karpathy S.E."/>
            <person name="Grizzard S.L."/>
            <person name="Batra D."/>
            <person name="Rowe L.A."/>
            <person name="Paddock C.D."/>
        </authorList>
    </citation>
    <scope>NUCLEOTIDE SEQUENCE [LARGE SCALE GENOMIC DNA]</scope>
    <source>
        <strain evidence="1 2">Tillamook 23</strain>
    </source>
</reference>
<accession>A0A9E6MHZ2</accession>
<organism evidence="1 2">
    <name type="scientific">Rickettsia tillamookensis</name>
    <dbReference type="NCBI Taxonomy" id="2761623"/>
    <lineage>
        <taxon>Bacteria</taxon>
        <taxon>Pseudomonadati</taxon>
        <taxon>Pseudomonadota</taxon>
        <taxon>Alphaproteobacteria</taxon>
        <taxon>Rickettsiales</taxon>
        <taxon>Rickettsiaceae</taxon>
        <taxon>Rickettsieae</taxon>
        <taxon>Rickettsia</taxon>
        <taxon>spotted fever group</taxon>
    </lineage>
</organism>
<sequence>MLRWFQTPYERLIHTITTKNMAEARSFIAQIDTTELSKVDEDGNTVLTLAINKVLEKACKLLNNL</sequence>
<dbReference type="RefSeq" id="WP_246438081.1">
    <property type="nucleotide sequence ID" value="NZ_CP060138.2"/>
</dbReference>
<dbReference type="Proteomes" id="UP000595296">
    <property type="component" value="Chromosome"/>
</dbReference>
<dbReference type="EMBL" id="CP060138">
    <property type="protein sequence ID" value="QQV75104.1"/>
    <property type="molecule type" value="Genomic_DNA"/>
</dbReference>